<dbReference type="EMBL" id="JAHKNI010000013">
    <property type="protein sequence ID" value="MBU3066029.1"/>
    <property type="molecule type" value="Genomic_DNA"/>
</dbReference>
<dbReference type="Gene3D" id="3.30.110.170">
    <property type="entry name" value="Protein of unknown function (DUF541), domain 1"/>
    <property type="match status" value="1"/>
</dbReference>
<comment type="caution">
    <text evidence="1">The sequence shown here is derived from an EMBL/GenBank/DDBJ whole genome shotgun (WGS) entry which is preliminary data.</text>
</comment>
<dbReference type="Proteomes" id="UP000733379">
    <property type="component" value="Unassembled WGS sequence"/>
</dbReference>
<accession>A0ABS6BA40</accession>
<dbReference type="PANTHER" id="PTHR34387">
    <property type="entry name" value="SLR1258 PROTEIN"/>
    <property type="match status" value="1"/>
</dbReference>
<organism evidence="1 2">
    <name type="scientific">Nocardia albiluteola</name>
    <dbReference type="NCBI Taxonomy" id="2842303"/>
    <lineage>
        <taxon>Bacteria</taxon>
        <taxon>Bacillati</taxon>
        <taxon>Actinomycetota</taxon>
        <taxon>Actinomycetes</taxon>
        <taxon>Mycobacteriales</taxon>
        <taxon>Nocardiaceae</taxon>
        <taxon>Nocardia</taxon>
    </lineage>
</organism>
<evidence type="ECO:0000313" key="2">
    <source>
        <dbReference type="Proteomes" id="UP000733379"/>
    </source>
</evidence>
<dbReference type="InterPro" id="IPR052022">
    <property type="entry name" value="26kDa_periplasmic_antigen"/>
</dbReference>
<name>A0ABS6BA40_9NOCA</name>
<sequence length="232" mass="23805">MRRFYGSVAALAGTAALLTGCGSSPDSGGPHRDVTVIGSGQVQGAPDTLNSDLGVEVTAPDVSTAISSASTQGKALIDAMVTAGARREDIRTTDVSVQPEYSNDRTVTGYRASNTVHVVVRELTKASAILGAATQAGGNATRIDSVSFALDDNSKLLADARARAFADAKAQAEQYAVLSGLKLGSVKTINETSSGANPPPPGARSQFAAPDIPLEPGTQTVTFTVTVKWELD</sequence>
<keyword evidence="2" id="KW-1185">Reference proteome</keyword>
<dbReference type="PANTHER" id="PTHR34387:SF1">
    <property type="entry name" value="PERIPLASMIC IMMUNOGENIC PROTEIN"/>
    <property type="match status" value="1"/>
</dbReference>
<gene>
    <name evidence="1" type="ORF">KO481_31500</name>
</gene>
<evidence type="ECO:0000313" key="1">
    <source>
        <dbReference type="EMBL" id="MBU3066029.1"/>
    </source>
</evidence>
<proteinExistence type="predicted"/>
<reference evidence="1 2" key="1">
    <citation type="submission" date="2021-06" db="EMBL/GenBank/DDBJ databases">
        <title>Actinomycetes sequencing.</title>
        <authorList>
            <person name="Shan Q."/>
        </authorList>
    </citation>
    <scope>NUCLEOTIDE SEQUENCE [LARGE SCALE GENOMIC DNA]</scope>
    <source>
        <strain evidence="1 2">NEAU-G5</strain>
    </source>
</reference>
<dbReference type="PROSITE" id="PS51257">
    <property type="entry name" value="PROKAR_LIPOPROTEIN"/>
    <property type="match status" value="1"/>
</dbReference>
<dbReference type="RefSeq" id="WP_215922119.1">
    <property type="nucleotide sequence ID" value="NZ_JAHKNI010000013.1"/>
</dbReference>
<protein>
    <submittedName>
        <fullName evidence="1">SIMPL domain-containing protein</fullName>
    </submittedName>
</protein>
<dbReference type="Gene3D" id="3.30.70.2970">
    <property type="entry name" value="Protein of unknown function (DUF541), domain 2"/>
    <property type="match status" value="1"/>
</dbReference>
<dbReference type="Pfam" id="PF04402">
    <property type="entry name" value="SIMPL"/>
    <property type="match status" value="1"/>
</dbReference>
<dbReference type="InterPro" id="IPR007497">
    <property type="entry name" value="SIMPL/DUF541"/>
</dbReference>